<dbReference type="EMBL" id="JBICZW010000049">
    <property type="protein sequence ID" value="MFG3194365.1"/>
    <property type="molecule type" value="Genomic_DNA"/>
</dbReference>
<keyword evidence="1" id="KW-1133">Transmembrane helix</keyword>
<gene>
    <name evidence="2" type="ORF">ACGFYS_36260</name>
</gene>
<evidence type="ECO:0000313" key="2">
    <source>
        <dbReference type="EMBL" id="MFG3194365.1"/>
    </source>
</evidence>
<protein>
    <recommendedName>
        <fullName evidence="4">DUF3592 domain-containing protein</fullName>
    </recommendedName>
</protein>
<dbReference type="Proteomes" id="UP001604282">
    <property type="component" value="Unassembled WGS sequence"/>
</dbReference>
<sequence length="149" mass="16339">MVIVRVVLFLLGAGAYYMVYSYLSVLPGERARAEQLRSLEEDGIEVQARLVALTSAPGDRTASAVFALDVPGGDTVRQRKSVPLTPELRVGDPYPAIRHRQFPEHLWIGDRASLERSRRHHENAPRSALRWSAGAVAIGTLLVLTAVAV</sequence>
<comment type="caution">
    <text evidence="2">The sequence shown here is derived from an EMBL/GenBank/DDBJ whole genome shotgun (WGS) entry which is preliminary data.</text>
</comment>
<evidence type="ECO:0000313" key="3">
    <source>
        <dbReference type="Proteomes" id="UP001604282"/>
    </source>
</evidence>
<organism evidence="2 3">
    <name type="scientific">Streptomyces omiyaensis</name>
    <dbReference type="NCBI Taxonomy" id="68247"/>
    <lineage>
        <taxon>Bacteria</taxon>
        <taxon>Bacillati</taxon>
        <taxon>Actinomycetota</taxon>
        <taxon>Actinomycetes</taxon>
        <taxon>Kitasatosporales</taxon>
        <taxon>Streptomycetaceae</taxon>
        <taxon>Streptomyces</taxon>
    </lineage>
</organism>
<feature type="transmembrane region" description="Helical" evidence="1">
    <location>
        <begin position="6"/>
        <end position="26"/>
    </location>
</feature>
<name>A0ABW7C3Q0_9ACTN</name>
<keyword evidence="3" id="KW-1185">Reference proteome</keyword>
<keyword evidence="1" id="KW-0812">Transmembrane</keyword>
<dbReference type="RefSeq" id="WP_189853657.1">
    <property type="nucleotide sequence ID" value="NZ_BMVV01000043.1"/>
</dbReference>
<keyword evidence="1" id="KW-0472">Membrane</keyword>
<proteinExistence type="predicted"/>
<accession>A0ABW7C3Q0</accession>
<evidence type="ECO:0008006" key="4">
    <source>
        <dbReference type="Google" id="ProtNLM"/>
    </source>
</evidence>
<reference evidence="2 3" key="1">
    <citation type="submission" date="2024-10" db="EMBL/GenBank/DDBJ databases">
        <title>The Natural Products Discovery Center: Release of the First 8490 Sequenced Strains for Exploring Actinobacteria Biosynthetic Diversity.</title>
        <authorList>
            <person name="Kalkreuter E."/>
            <person name="Kautsar S.A."/>
            <person name="Yang D."/>
            <person name="Bader C.D."/>
            <person name="Teijaro C.N."/>
            <person name="Fluegel L."/>
            <person name="Davis C.M."/>
            <person name="Simpson J.R."/>
            <person name="Lauterbach L."/>
            <person name="Steele A.D."/>
            <person name="Gui C."/>
            <person name="Meng S."/>
            <person name="Li G."/>
            <person name="Viehrig K."/>
            <person name="Ye F."/>
            <person name="Su P."/>
            <person name="Kiefer A.F."/>
            <person name="Nichols A."/>
            <person name="Cepeda A.J."/>
            <person name="Yan W."/>
            <person name="Fan B."/>
            <person name="Jiang Y."/>
            <person name="Adhikari A."/>
            <person name="Zheng C.-J."/>
            <person name="Schuster L."/>
            <person name="Cowan T.M."/>
            <person name="Smanski M.J."/>
            <person name="Chevrette M.G."/>
            <person name="De Carvalho L.P.S."/>
            <person name="Shen B."/>
        </authorList>
    </citation>
    <scope>NUCLEOTIDE SEQUENCE [LARGE SCALE GENOMIC DNA]</scope>
    <source>
        <strain evidence="2 3">NPDC048229</strain>
    </source>
</reference>
<feature type="transmembrane region" description="Helical" evidence="1">
    <location>
        <begin position="128"/>
        <end position="148"/>
    </location>
</feature>
<evidence type="ECO:0000256" key="1">
    <source>
        <dbReference type="SAM" id="Phobius"/>
    </source>
</evidence>